<feature type="transmembrane region" description="Helical" evidence="7">
    <location>
        <begin position="460"/>
        <end position="478"/>
    </location>
</feature>
<evidence type="ECO:0000256" key="7">
    <source>
        <dbReference type="SAM" id="Phobius"/>
    </source>
</evidence>
<accession>A0A6A9QLX7</accession>
<dbReference type="RefSeq" id="WP_054838791.1">
    <property type="nucleotide sequence ID" value="NZ_BBBY01000018.1"/>
</dbReference>
<keyword evidence="9" id="KW-1185">Reference proteome</keyword>
<protein>
    <submittedName>
        <fullName evidence="8">Sodium:solute symporter</fullName>
    </submittedName>
</protein>
<comment type="similarity">
    <text evidence="2">Belongs to the sodium:solute symporter (SSF) (TC 2.A.21) family.</text>
</comment>
<organism evidence="8 9">
    <name type="scientific">Sulfuracidifex metallicus DSM 6482 = JCM 9184</name>
    <dbReference type="NCBI Taxonomy" id="523847"/>
    <lineage>
        <taxon>Archaea</taxon>
        <taxon>Thermoproteota</taxon>
        <taxon>Thermoprotei</taxon>
        <taxon>Sulfolobales</taxon>
        <taxon>Sulfolobaceae</taxon>
        <taxon>Sulfuracidifex</taxon>
    </lineage>
</organism>
<feature type="transmembrane region" description="Helical" evidence="7">
    <location>
        <begin position="265"/>
        <end position="283"/>
    </location>
</feature>
<feature type="transmembrane region" description="Helical" evidence="7">
    <location>
        <begin position="49"/>
        <end position="69"/>
    </location>
</feature>
<evidence type="ECO:0000313" key="8">
    <source>
        <dbReference type="EMBL" id="MUN29554.1"/>
    </source>
</evidence>
<dbReference type="InterPro" id="IPR050277">
    <property type="entry name" value="Sodium:Solute_Symporter"/>
</dbReference>
<feature type="transmembrane region" description="Helical" evidence="7">
    <location>
        <begin position="81"/>
        <end position="100"/>
    </location>
</feature>
<feature type="transmembrane region" description="Helical" evidence="7">
    <location>
        <begin position="204"/>
        <end position="228"/>
    </location>
</feature>
<feature type="transmembrane region" description="Helical" evidence="7">
    <location>
        <begin position="170"/>
        <end position="192"/>
    </location>
</feature>
<dbReference type="OrthoDB" id="19182at2157"/>
<sequence>MTSPHIDDVTLGVFIALFAVFTFLGFYGAKWRKGDLNKLGEWALAGRRLGFFFVWFLMGADLFTAYTFIAVPSAYLTTGALYFFAVPYVAWGFAVALLTMPKLHQYAKKRGFITASDFVKERFGSRTLSILVALTGTVAELPYIALQIVGMEAVLEMLFIGLTGKSPSDIIVELSLLISFIVLAAFTFASGLRGAVLTGVFKDVLIWISVIIPVVYIAVTLGGFSSAIHDTASGPITSSMINHALSAAHADKPIPYNYLIPSKDLIAAYFSLAIGSAFALYLYPHAINGSMSAEDPKKLKIGTALLPIYGIGLALITLFGLLIYAVPGAISLIYTSKDGALTVPALISYTMPDWFVGIALLGIFIGGLVPASVMAIAVANLFTRNVIGEFKQLSPSSEARVAKWISTLFKFLALGFVFTVPATYAIQLQLLGGIFITQTLPSVFLGLFTNKLEKNSTIAGWAGGIISGLMLVLYANHFKSLSTSLFATPFGLIYAALIALGINLAITLVGTALATAMGWRPKEDQLEKEIETETK</sequence>
<dbReference type="GO" id="GO:0022857">
    <property type="term" value="F:transmembrane transporter activity"/>
    <property type="evidence" value="ECO:0007669"/>
    <property type="project" value="InterPro"/>
</dbReference>
<evidence type="ECO:0000256" key="2">
    <source>
        <dbReference type="ARBA" id="ARBA00006434"/>
    </source>
</evidence>
<dbReference type="PANTHER" id="PTHR48086:SF8">
    <property type="entry name" value="MONOCARBOXYLIC ACID PERMEASE"/>
    <property type="match status" value="1"/>
</dbReference>
<dbReference type="GO" id="GO:0005886">
    <property type="term" value="C:plasma membrane"/>
    <property type="evidence" value="ECO:0007669"/>
    <property type="project" value="TreeGrafter"/>
</dbReference>
<dbReference type="Proteomes" id="UP000470772">
    <property type="component" value="Unassembled WGS sequence"/>
</dbReference>
<feature type="transmembrane region" description="Helical" evidence="7">
    <location>
        <begin position="490"/>
        <end position="519"/>
    </location>
</feature>
<dbReference type="AlphaFoldDB" id="A0A6A9QLX7"/>
<evidence type="ECO:0000256" key="5">
    <source>
        <dbReference type="ARBA" id="ARBA00022989"/>
    </source>
</evidence>
<keyword evidence="6 7" id="KW-0472">Membrane</keyword>
<feature type="transmembrane region" description="Helical" evidence="7">
    <location>
        <begin position="354"/>
        <end position="383"/>
    </location>
</feature>
<dbReference type="InterPro" id="IPR001734">
    <property type="entry name" value="Na/solute_symporter"/>
</dbReference>
<evidence type="ECO:0000256" key="6">
    <source>
        <dbReference type="ARBA" id="ARBA00023136"/>
    </source>
</evidence>
<feature type="transmembrane region" description="Helical" evidence="7">
    <location>
        <begin position="128"/>
        <end position="150"/>
    </location>
</feature>
<feature type="transmembrane region" description="Helical" evidence="7">
    <location>
        <begin position="304"/>
        <end position="334"/>
    </location>
</feature>
<keyword evidence="5 7" id="KW-1133">Transmembrane helix</keyword>
<dbReference type="PANTHER" id="PTHR48086">
    <property type="entry name" value="SODIUM/PROLINE SYMPORTER-RELATED"/>
    <property type="match status" value="1"/>
</dbReference>
<dbReference type="PROSITE" id="PS50283">
    <property type="entry name" value="NA_SOLUT_SYMP_3"/>
    <property type="match status" value="1"/>
</dbReference>
<keyword evidence="3" id="KW-0813">Transport</keyword>
<evidence type="ECO:0000256" key="4">
    <source>
        <dbReference type="ARBA" id="ARBA00022692"/>
    </source>
</evidence>
<reference evidence="8 9" key="1">
    <citation type="submission" date="2019-10" db="EMBL/GenBank/DDBJ databases">
        <title>Sequencing and Assembly of Multiple Reported Metal-Biooxidizing Members of the Extremely Thermoacidophilic Archaeal Family Sulfolobaceae.</title>
        <authorList>
            <person name="Counts J.A."/>
            <person name="Kelly R.M."/>
        </authorList>
    </citation>
    <scope>NUCLEOTIDE SEQUENCE [LARGE SCALE GENOMIC DNA]</scope>
    <source>
        <strain evidence="8 9">DSM 6482</strain>
    </source>
</reference>
<dbReference type="Gene3D" id="1.20.1730.10">
    <property type="entry name" value="Sodium/glucose cotransporter"/>
    <property type="match status" value="1"/>
</dbReference>
<proteinExistence type="inferred from homology"/>
<feature type="transmembrane region" description="Helical" evidence="7">
    <location>
        <begin position="12"/>
        <end position="29"/>
    </location>
</feature>
<name>A0A6A9QLX7_SULME</name>
<evidence type="ECO:0000256" key="3">
    <source>
        <dbReference type="ARBA" id="ARBA00022448"/>
    </source>
</evidence>
<comment type="subcellular location">
    <subcellularLocation>
        <location evidence="1">Membrane</location>
        <topology evidence="1">Multi-pass membrane protein</topology>
    </subcellularLocation>
</comment>
<feature type="transmembrane region" description="Helical" evidence="7">
    <location>
        <begin position="430"/>
        <end position="448"/>
    </location>
</feature>
<evidence type="ECO:0000313" key="9">
    <source>
        <dbReference type="Proteomes" id="UP000470772"/>
    </source>
</evidence>
<gene>
    <name evidence="8" type="ORF">GC250_08910</name>
</gene>
<feature type="transmembrane region" description="Helical" evidence="7">
    <location>
        <begin position="404"/>
        <end position="424"/>
    </location>
</feature>
<dbReference type="InterPro" id="IPR038377">
    <property type="entry name" value="Na/Glc_symporter_sf"/>
</dbReference>
<dbReference type="EMBL" id="WGGD01000005">
    <property type="protein sequence ID" value="MUN29554.1"/>
    <property type="molecule type" value="Genomic_DNA"/>
</dbReference>
<keyword evidence="4 7" id="KW-0812">Transmembrane</keyword>
<evidence type="ECO:0000256" key="1">
    <source>
        <dbReference type="ARBA" id="ARBA00004141"/>
    </source>
</evidence>
<comment type="caution">
    <text evidence="8">The sequence shown here is derived from an EMBL/GenBank/DDBJ whole genome shotgun (WGS) entry which is preliminary data.</text>
</comment>